<dbReference type="InterPro" id="IPR009057">
    <property type="entry name" value="Homeodomain-like_sf"/>
</dbReference>
<keyword evidence="3" id="KW-0902">Two-component regulatory system</keyword>
<accession>A0ABU8H3N2</accession>
<dbReference type="RefSeq" id="WP_336545312.1">
    <property type="nucleotide sequence ID" value="NZ_JBBBDM010000004.1"/>
</dbReference>
<evidence type="ECO:0000313" key="9">
    <source>
        <dbReference type="EMBL" id="MEI5687586.1"/>
    </source>
</evidence>
<gene>
    <name evidence="9" type="ORF">V8201_10910</name>
</gene>
<evidence type="ECO:0000259" key="8">
    <source>
        <dbReference type="PROSITE" id="PS50110"/>
    </source>
</evidence>
<keyword evidence="6" id="KW-0597">Phosphoprotein</keyword>
<proteinExistence type="predicted"/>
<keyword evidence="5" id="KW-0804">Transcription</keyword>
<name>A0ABU8H3N2_9SPHN</name>
<keyword evidence="10" id="KW-1185">Reference proteome</keyword>
<dbReference type="SUPFAM" id="SSF52172">
    <property type="entry name" value="CheY-like"/>
    <property type="match status" value="1"/>
</dbReference>
<dbReference type="InterPro" id="IPR027417">
    <property type="entry name" value="P-loop_NTPase"/>
</dbReference>
<dbReference type="InterPro" id="IPR058031">
    <property type="entry name" value="AAA_lid_NorR"/>
</dbReference>
<feature type="domain" description="Sigma-54 factor interaction" evidence="7">
    <location>
        <begin position="154"/>
        <end position="338"/>
    </location>
</feature>
<evidence type="ECO:0000256" key="6">
    <source>
        <dbReference type="PROSITE-ProRule" id="PRU00169"/>
    </source>
</evidence>
<dbReference type="Pfam" id="PF00072">
    <property type="entry name" value="Response_reg"/>
    <property type="match status" value="1"/>
</dbReference>
<dbReference type="Gene3D" id="3.40.50.300">
    <property type="entry name" value="P-loop containing nucleotide triphosphate hydrolases"/>
    <property type="match status" value="1"/>
</dbReference>
<dbReference type="PROSITE" id="PS50110">
    <property type="entry name" value="RESPONSE_REGULATORY"/>
    <property type="match status" value="1"/>
</dbReference>
<dbReference type="Pfam" id="PF00158">
    <property type="entry name" value="Sigma54_activat"/>
    <property type="match status" value="1"/>
</dbReference>
<dbReference type="CDD" id="cd00156">
    <property type="entry name" value="REC"/>
    <property type="match status" value="1"/>
</dbReference>
<dbReference type="InterPro" id="IPR002197">
    <property type="entry name" value="HTH_Fis"/>
</dbReference>
<dbReference type="Pfam" id="PF25601">
    <property type="entry name" value="AAA_lid_14"/>
    <property type="match status" value="1"/>
</dbReference>
<dbReference type="PROSITE" id="PS50045">
    <property type="entry name" value="SIGMA54_INTERACT_4"/>
    <property type="match status" value="1"/>
</dbReference>
<feature type="domain" description="Response regulatory" evidence="8">
    <location>
        <begin position="14"/>
        <end position="133"/>
    </location>
</feature>
<evidence type="ECO:0000256" key="1">
    <source>
        <dbReference type="ARBA" id="ARBA00022741"/>
    </source>
</evidence>
<feature type="modified residue" description="4-aspartylphosphate" evidence="6">
    <location>
        <position position="63"/>
    </location>
</feature>
<protein>
    <submittedName>
        <fullName evidence="9">Response regulator</fullName>
    </submittedName>
</protein>
<dbReference type="SMART" id="SM00448">
    <property type="entry name" value="REC"/>
    <property type="match status" value="1"/>
</dbReference>
<organism evidence="9 10">
    <name type="scientific">Sphingomonas kyungheensis</name>
    <dbReference type="NCBI Taxonomy" id="1069987"/>
    <lineage>
        <taxon>Bacteria</taxon>
        <taxon>Pseudomonadati</taxon>
        <taxon>Pseudomonadota</taxon>
        <taxon>Alphaproteobacteria</taxon>
        <taxon>Sphingomonadales</taxon>
        <taxon>Sphingomonadaceae</taxon>
        <taxon>Sphingomonas</taxon>
    </lineage>
</organism>
<dbReference type="SUPFAM" id="SSF52540">
    <property type="entry name" value="P-loop containing nucleoside triphosphate hydrolases"/>
    <property type="match status" value="1"/>
</dbReference>
<dbReference type="Gene3D" id="1.10.10.60">
    <property type="entry name" value="Homeodomain-like"/>
    <property type="match status" value="1"/>
</dbReference>
<dbReference type="Gene3D" id="3.40.50.2300">
    <property type="match status" value="1"/>
</dbReference>
<sequence length="413" mass="43143">MSGDGQSDEASSPRILLIDDNPAVARAMEIAFRLAGHRFDVAVDPEEGLSRLARHRYDAILLDLNFTAGRADGEEGLACLARIIAADPAACVLVLTAHSGIRIAVAAMQSGARDFVMKPWRNAELIAKVTAAIARGPLAAAAAPTVPGSPPPVLIGDSAAMQQLRALIARVGPTPASVSISGPPGSGRSLAASAIHAASRDPAPPLRLDLRDAADWPRLDGAPSTLILRRPDALDAQAQQRLVDRLPADTRCIAIVDDAAALMPALRRRIATLDIAMPPLAARAGDALLLARHFLRAACDRFDRPSAQFTEAAAALILATDWPDSVRGLALAVERAALLAEGDRIDAASLALPESAPAAAATPVAEPGFALSQAERATIEAALREHRHNVSHAAAALGISRGALYRRMARYGL</sequence>
<dbReference type="Pfam" id="PF02954">
    <property type="entry name" value="HTH_8"/>
    <property type="match status" value="1"/>
</dbReference>
<dbReference type="Gene3D" id="1.10.8.60">
    <property type="match status" value="1"/>
</dbReference>
<dbReference type="InterPro" id="IPR002078">
    <property type="entry name" value="Sigma_54_int"/>
</dbReference>
<dbReference type="EMBL" id="JBBBDM010000004">
    <property type="protein sequence ID" value="MEI5687586.1"/>
    <property type="molecule type" value="Genomic_DNA"/>
</dbReference>
<evidence type="ECO:0000256" key="5">
    <source>
        <dbReference type="ARBA" id="ARBA00023163"/>
    </source>
</evidence>
<keyword evidence="1" id="KW-0547">Nucleotide-binding</keyword>
<reference evidence="9 10" key="1">
    <citation type="journal article" date="2013" name="Int. J. Syst. Evol. Microbiol.">
        <title>Sphingomonas kyungheensis sp. nov., a bacterium with ginsenoside-converting activity isolated from soil of a ginseng field.</title>
        <authorList>
            <person name="Son H.M."/>
            <person name="Yang J.E."/>
            <person name="Park Y."/>
            <person name="Han C.K."/>
            <person name="Kim S.G."/>
            <person name="Kook M."/>
            <person name="Yi T.H."/>
        </authorList>
    </citation>
    <scope>NUCLEOTIDE SEQUENCE [LARGE SCALE GENOMIC DNA]</scope>
    <source>
        <strain evidence="9 10">LMG 26582</strain>
    </source>
</reference>
<dbReference type="PANTHER" id="PTHR32071:SF57">
    <property type="entry name" value="C4-DICARBOXYLATE TRANSPORT TRANSCRIPTIONAL REGULATORY PROTEIN DCTD"/>
    <property type="match status" value="1"/>
</dbReference>
<dbReference type="SUPFAM" id="SSF46689">
    <property type="entry name" value="Homeodomain-like"/>
    <property type="match status" value="1"/>
</dbReference>
<evidence type="ECO:0000313" key="10">
    <source>
        <dbReference type="Proteomes" id="UP001367771"/>
    </source>
</evidence>
<dbReference type="Proteomes" id="UP001367771">
    <property type="component" value="Unassembled WGS sequence"/>
</dbReference>
<evidence type="ECO:0000259" key="7">
    <source>
        <dbReference type="PROSITE" id="PS50045"/>
    </source>
</evidence>
<keyword evidence="2" id="KW-0067">ATP-binding</keyword>
<keyword evidence="4" id="KW-0805">Transcription regulation</keyword>
<evidence type="ECO:0000256" key="2">
    <source>
        <dbReference type="ARBA" id="ARBA00022840"/>
    </source>
</evidence>
<evidence type="ECO:0000256" key="3">
    <source>
        <dbReference type="ARBA" id="ARBA00023012"/>
    </source>
</evidence>
<dbReference type="PRINTS" id="PR01590">
    <property type="entry name" value="HTHFIS"/>
</dbReference>
<dbReference type="InterPro" id="IPR011006">
    <property type="entry name" value="CheY-like_superfamily"/>
</dbReference>
<dbReference type="InterPro" id="IPR001789">
    <property type="entry name" value="Sig_transdc_resp-reg_receiver"/>
</dbReference>
<comment type="caution">
    <text evidence="9">The sequence shown here is derived from an EMBL/GenBank/DDBJ whole genome shotgun (WGS) entry which is preliminary data.</text>
</comment>
<dbReference type="PANTHER" id="PTHR32071">
    <property type="entry name" value="TRANSCRIPTIONAL REGULATORY PROTEIN"/>
    <property type="match status" value="1"/>
</dbReference>
<evidence type="ECO:0000256" key="4">
    <source>
        <dbReference type="ARBA" id="ARBA00023015"/>
    </source>
</evidence>